<dbReference type="OrthoDB" id="4635585at2759"/>
<keyword evidence="3" id="KW-1185">Reference proteome</keyword>
<evidence type="ECO:0000313" key="3">
    <source>
        <dbReference type="Proteomes" id="UP001150266"/>
    </source>
</evidence>
<dbReference type="EMBL" id="JAOTPV010000032">
    <property type="protein sequence ID" value="KAJ4469546.1"/>
    <property type="molecule type" value="Genomic_DNA"/>
</dbReference>
<dbReference type="SUPFAM" id="SSF50405">
    <property type="entry name" value="Actin-crosslinking proteins"/>
    <property type="match status" value="1"/>
</dbReference>
<reference evidence="2" key="1">
    <citation type="submission" date="2022-08" db="EMBL/GenBank/DDBJ databases">
        <title>A Global Phylogenomic Analysis of the Shiitake Genus Lentinula.</title>
        <authorList>
            <consortium name="DOE Joint Genome Institute"/>
            <person name="Sierra-Patev S."/>
            <person name="Min B."/>
            <person name="Naranjo-Ortiz M."/>
            <person name="Looney B."/>
            <person name="Konkel Z."/>
            <person name="Slot J.C."/>
            <person name="Sakamoto Y."/>
            <person name="Steenwyk J.L."/>
            <person name="Rokas A."/>
            <person name="Carro J."/>
            <person name="Camarero S."/>
            <person name="Ferreira P."/>
            <person name="Molpeceres G."/>
            <person name="Ruiz-Duenas F.J."/>
            <person name="Serrano A."/>
            <person name="Henrissat B."/>
            <person name="Drula E."/>
            <person name="Hughes K.W."/>
            <person name="Mata J.L."/>
            <person name="Ishikawa N.K."/>
            <person name="Vargas-Isla R."/>
            <person name="Ushijima S."/>
            <person name="Smith C.A."/>
            <person name="Ahrendt S."/>
            <person name="Andreopoulos W."/>
            <person name="He G."/>
            <person name="Labutti K."/>
            <person name="Lipzen A."/>
            <person name="Ng V."/>
            <person name="Riley R."/>
            <person name="Sandor L."/>
            <person name="Barry K."/>
            <person name="Martinez A.T."/>
            <person name="Xiao Y."/>
            <person name="Gibbons J.G."/>
            <person name="Terashima K."/>
            <person name="Grigoriev I.V."/>
            <person name="Hibbett D.S."/>
        </authorList>
    </citation>
    <scope>NUCLEOTIDE SEQUENCE</scope>
    <source>
        <strain evidence="2">JLM2183</strain>
    </source>
</reference>
<dbReference type="InterPro" id="IPR008999">
    <property type="entry name" value="Actin-crosslinking"/>
</dbReference>
<comment type="caution">
    <text evidence="2">The sequence shown here is derived from an EMBL/GenBank/DDBJ whole genome shotgun (WGS) entry which is preliminary data.</text>
</comment>
<accession>A0A9W8ZYM8</accession>
<sequence length="662" mass="73684">MIVQTVSIKDPNGKFLSCRPKDGTLGFDLIDLDPSCKFYMVPWGAGRTCLKGPNGKFIDLHGNRFRCDGIYTGAGFIVSDITLRLDSGKYLSNVIENNTITANDTATRLVIKSTSFESFHVSTSLSVPAIIYNNDVSIEDRYRPGRNYLVLKNYNGTIDIIFSVPYSMDGERNGTVELILNHMRDATGGIVDINLNNQPLFPKYSNTTTRFEAQNLGSLLLSPLQGSENRLSISLSRGYPGNYYFSDAALVFKDGNGYVKQENSVYALELSSGSSYNGGTLEDSLRRGNPYLSIEGGASWSKITFTVREELLGIGNCIIKIQHRRESGASVDIFLNGNRIEAGYDNIPTDSFGTSSFHIHSSDLEKSDELVIKPNNGKYYISDVNIDVVSLLPDVTQKSFETYIKDWILHHRKNIGELNKIPRGDFSAWKFVSEAPYWFFIPFLPCSPEEISVLFDYYNMMFVSVAFEVRGINNKARDFHVELISTDLPRKNALRHAYWTSMLSRRFGLYFALDLSTAHEEAHVDLTIEGPFDHVTDKINNAVGSILGSRTPRSKDLQGVIDAAWANGELAYAKDFRETAAGQTASVSWQKPLDMMAKKYNISSRLSTNKMSDIRVTNNISEDIYVSVTASGDDYSKGGNEEWFTVPANGGSNTWGYASLGA</sequence>
<feature type="domain" description="DUF6973" evidence="1">
    <location>
        <begin position="490"/>
        <end position="555"/>
    </location>
</feature>
<evidence type="ECO:0000259" key="1">
    <source>
        <dbReference type="Pfam" id="PF22322"/>
    </source>
</evidence>
<evidence type="ECO:0000313" key="2">
    <source>
        <dbReference type="EMBL" id="KAJ4469546.1"/>
    </source>
</evidence>
<dbReference type="Proteomes" id="UP001150266">
    <property type="component" value="Unassembled WGS sequence"/>
</dbReference>
<name>A0A9W8ZYM8_9AGAR</name>
<dbReference type="Pfam" id="PF22322">
    <property type="entry name" value="DUF6973"/>
    <property type="match status" value="1"/>
</dbReference>
<organism evidence="2 3">
    <name type="scientific">Lentinula aciculospora</name>
    <dbReference type="NCBI Taxonomy" id="153920"/>
    <lineage>
        <taxon>Eukaryota</taxon>
        <taxon>Fungi</taxon>
        <taxon>Dikarya</taxon>
        <taxon>Basidiomycota</taxon>
        <taxon>Agaricomycotina</taxon>
        <taxon>Agaricomycetes</taxon>
        <taxon>Agaricomycetidae</taxon>
        <taxon>Agaricales</taxon>
        <taxon>Marasmiineae</taxon>
        <taxon>Omphalotaceae</taxon>
        <taxon>Lentinula</taxon>
    </lineage>
</organism>
<protein>
    <recommendedName>
        <fullName evidence="1">DUF6973 domain-containing protein</fullName>
    </recommendedName>
</protein>
<dbReference type="AlphaFoldDB" id="A0A9W8ZYM8"/>
<proteinExistence type="predicted"/>
<dbReference type="CDD" id="cd00257">
    <property type="entry name" value="beta-trefoil_FSCN-like"/>
    <property type="match status" value="1"/>
</dbReference>
<gene>
    <name evidence="2" type="ORF">J3R30DRAFT_3713747</name>
</gene>
<dbReference type="InterPro" id="IPR054246">
    <property type="entry name" value="DUF6973"/>
</dbReference>